<feature type="compositionally biased region" description="Low complexity" evidence="1">
    <location>
        <begin position="197"/>
        <end position="210"/>
    </location>
</feature>
<evidence type="ECO:0000256" key="1">
    <source>
        <dbReference type="SAM" id="MobiDB-lite"/>
    </source>
</evidence>
<dbReference type="STRING" id="278938.A0A4Z1JPK0"/>
<evidence type="ECO:0000259" key="2">
    <source>
        <dbReference type="Pfam" id="PF16473"/>
    </source>
</evidence>
<dbReference type="SUPFAM" id="SSF53098">
    <property type="entry name" value="Ribonuclease H-like"/>
    <property type="match status" value="1"/>
</dbReference>
<dbReference type="EMBL" id="PQXM01000601">
    <property type="protein sequence ID" value="TGO71243.1"/>
    <property type="molecule type" value="Genomic_DNA"/>
</dbReference>
<dbReference type="InterPro" id="IPR036397">
    <property type="entry name" value="RNaseH_sf"/>
</dbReference>
<evidence type="ECO:0000313" key="3">
    <source>
        <dbReference type="EMBL" id="TGO71243.1"/>
    </source>
</evidence>
<accession>A0A4Z1JPK0</accession>
<feature type="domain" description="3'-5' exoribonuclease Rv2179c-like" evidence="2">
    <location>
        <begin position="1"/>
        <end position="175"/>
    </location>
</feature>
<keyword evidence="4" id="KW-1185">Reference proteome</keyword>
<dbReference type="GO" id="GO:0003676">
    <property type="term" value="F:nucleic acid binding"/>
    <property type="evidence" value="ECO:0007669"/>
    <property type="project" value="InterPro"/>
</dbReference>
<protein>
    <recommendedName>
        <fullName evidence="2">3'-5' exoribonuclease Rv2179c-like domain-containing protein</fullName>
    </recommendedName>
</protein>
<gene>
    <name evidence="3" type="ORF">BELL_0603g00110</name>
</gene>
<sequence length="225" mass="25222">MVDCELAGHPNLIKPAITQIGAIFFDIETGEEKSRFEVYPSLQSCLDHGLVQDHLTMQSEESTVTLKEALQAFTAWIESCKNATYDTIMKSGGRYQFGNTLLWANGSMQDNRWLHFAYEACKLKQPVIFWQYRCAMTANYTASKIRKRNFRKEADLDRQGQKHDAVQDCLHQIGWLVKGLNASMGKQAIGIPFSAPSISSASSIPSGSPVPGRPSKKRRLDCDDK</sequence>
<dbReference type="AlphaFoldDB" id="A0A4Z1JPK0"/>
<dbReference type="Gene3D" id="3.30.420.10">
    <property type="entry name" value="Ribonuclease H-like superfamily/Ribonuclease H"/>
    <property type="match status" value="1"/>
</dbReference>
<dbReference type="InterPro" id="IPR033390">
    <property type="entry name" value="Rv2179c-like"/>
</dbReference>
<dbReference type="Proteomes" id="UP000297229">
    <property type="component" value="Unassembled WGS sequence"/>
</dbReference>
<evidence type="ECO:0000313" key="4">
    <source>
        <dbReference type="Proteomes" id="UP000297229"/>
    </source>
</evidence>
<name>A0A4Z1JPK0_9HELO</name>
<organism evidence="3 4">
    <name type="scientific">Botrytis elliptica</name>
    <dbReference type="NCBI Taxonomy" id="278938"/>
    <lineage>
        <taxon>Eukaryota</taxon>
        <taxon>Fungi</taxon>
        <taxon>Dikarya</taxon>
        <taxon>Ascomycota</taxon>
        <taxon>Pezizomycotina</taxon>
        <taxon>Leotiomycetes</taxon>
        <taxon>Helotiales</taxon>
        <taxon>Sclerotiniaceae</taxon>
        <taxon>Botrytis</taxon>
    </lineage>
</organism>
<comment type="caution">
    <text evidence="3">The sequence shown here is derived from an EMBL/GenBank/DDBJ whole genome shotgun (WGS) entry which is preliminary data.</text>
</comment>
<feature type="region of interest" description="Disordered" evidence="1">
    <location>
        <begin position="197"/>
        <end position="225"/>
    </location>
</feature>
<dbReference type="Pfam" id="PF16473">
    <property type="entry name" value="Rv2179c-like"/>
    <property type="match status" value="1"/>
</dbReference>
<proteinExistence type="predicted"/>
<dbReference type="InterPro" id="IPR012337">
    <property type="entry name" value="RNaseH-like_sf"/>
</dbReference>
<reference evidence="3 4" key="1">
    <citation type="submission" date="2017-12" db="EMBL/GenBank/DDBJ databases">
        <title>Comparative genomics of Botrytis spp.</title>
        <authorList>
            <person name="Valero-Jimenez C.A."/>
            <person name="Tapia P."/>
            <person name="Veloso J."/>
            <person name="Silva-Moreno E."/>
            <person name="Staats M."/>
            <person name="Valdes J.H."/>
            <person name="Van Kan J.A.L."/>
        </authorList>
    </citation>
    <scope>NUCLEOTIDE SEQUENCE [LARGE SCALE GENOMIC DNA]</scope>
    <source>
        <strain evidence="3 4">Be9601</strain>
    </source>
</reference>